<evidence type="ECO:0000313" key="1">
    <source>
        <dbReference type="EMBL" id="MDR6714803.1"/>
    </source>
</evidence>
<protein>
    <submittedName>
        <fullName evidence="1">L-asparaginase</fullName>
        <ecNumber evidence="1">3.5.1.1</ecNumber>
    </submittedName>
</protein>
<gene>
    <name evidence="1" type="ORF">J2W83_004440</name>
</gene>
<keyword evidence="1" id="KW-0378">Hydrolase</keyword>
<proteinExistence type="predicted"/>
<dbReference type="Proteomes" id="UP001259587">
    <property type="component" value="Unassembled WGS sequence"/>
</dbReference>
<organism evidence="1 2">
    <name type="scientific">Pseudomonas hunanensis</name>
    <dbReference type="NCBI Taxonomy" id="1247546"/>
    <lineage>
        <taxon>Bacteria</taxon>
        <taxon>Pseudomonadati</taxon>
        <taxon>Pseudomonadota</taxon>
        <taxon>Gammaproteobacteria</taxon>
        <taxon>Pseudomonadales</taxon>
        <taxon>Pseudomonadaceae</taxon>
        <taxon>Pseudomonas</taxon>
    </lineage>
</organism>
<name>A0ACC6K8M6_9PSED</name>
<sequence length="329" mass="34563">MSEISSQPTLSMGSLGGTVSMQAGAPGQGITPQVDCAALLASVPQLADLARVRAKTLCLVPSASLGFAQLIDVLEWARQEIEQGAQGVVLTQGTDTLEETAYFFDLLWPFEQPLVVTGAMRSASQPGGDGPANLLAAAQVALAGNSRGRGVLVVMNDEIHAAARVRKTASLTVAAFTSPGHGREGLVVEGVPLYRQPARPRRVLPIPRRSEHCVALLEATLDADTRLLEAIPALGYAGVVIAGFGAGHVSATWAHALQTIAQRMPVLVATRTGNGPTAMSTYGFVGAEIDLRQKGLHMAGALCPRKCRILLWLLLANGLQASLEEYLHP</sequence>
<accession>A0ACC6K8M6</accession>
<dbReference type="EC" id="3.5.1.1" evidence="1"/>
<evidence type="ECO:0000313" key="2">
    <source>
        <dbReference type="Proteomes" id="UP001259587"/>
    </source>
</evidence>
<reference evidence="1" key="1">
    <citation type="submission" date="2023-07" db="EMBL/GenBank/DDBJ databases">
        <title>Sorghum-associated microbial communities from plants grown in Nebraska, USA.</title>
        <authorList>
            <person name="Schachtman D."/>
        </authorList>
    </citation>
    <scope>NUCLEOTIDE SEQUENCE</scope>
    <source>
        <strain evidence="1">BE56</strain>
    </source>
</reference>
<comment type="caution">
    <text evidence="1">The sequence shown here is derived from an EMBL/GenBank/DDBJ whole genome shotgun (WGS) entry which is preliminary data.</text>
</comment>
<keyword evidence="2" id="KW-1185">Reference proteome</keyword>
<dbReference type="EMBL" id="JAVDTH010000035">
    <property type="protein sequence ID" value="MDR6714803.1"/>
    <property type="molecule type" value="Genomic_DNA"/>
</dbReference>